<dbReference type="InterPro" id="IPR024788">
    <property type="entry name" value="Malectin-like_Carb-bd_dom"/>
</dbReference>
<keyword evidence="17" id="KW-0675">Receptor</keyword>
<dbReference type="GO" id="GO:0004714">
    <property type="term" value="F:transmembrane receptor protein tyrosine kinase activity"/>
    <property type="evidence" value="ECO:0007669"/>
    <property type="project" value="InterPro"/>
</dbReference>
<evidence type="ECO:0000256" key="3">
    <source>
        <dbReference type="ARBA" id="ARBA00022679"/>
    </source>
</evidence>
<comment type="subcellular location">
    <subcellularLocation>
        <location evidence="1">Membrane</location>
        <topology evidence="1">Single-pass type I membrane protein</topology>
    </subcellularLocation>
</comment>
<dbReference type="InterPro" id="IPR011009">
    <property type="entry name" value="Kinase-like_dom_sf"/>
</dbReference>
<dbReference type="InterPro" id="IPR001245">
    <property type="entry name" value="Ser-Thr/Tyr_kinase_cat_dom"/>
</dbReference>
<feature type="region of interest" description="Disordered" evidence="13">
    <location>
        <begin position="746"/>
        <end position="766"/>
    </location>
</feature>
<dbReference type="PANTHER" id="PTHR34590:SF15">
    <property type="entry name" value="PROTEIN KINASE DOMAIN-CONTAINING PROTEIN"/>
    <property type="match status" value="1"/>
</dbReference>
<dbReference type="PROSITE" id="PS00107">
    <property type="entry name" value="PROTEIN_KINASE_ATP"/>
    <property type="match status" value="1"/>
</dbReference>
<dbReference type="Proteomes" id="UP000501690">
    <property type="component" value="Linkage Group LG10"/>
</dbReference>
<protein>
    <submittedName>
        <fullName evidence="17">Interleukin-1 receptor-associated kinase 4</fullName>
    </submittedName>
</protein>
<dbReference type="SUPFAM" id="SSF56112">
    <property type="entry name" value="Protein kinase-like (PK-like)"/>
    <property type="match status" value="1"/>
</dbReference>
<keyword evidence="5 15" id="KW-0732">Signal</keyword>
<feature type="signal peptide" evidence="15">
    <location>
        <begin position="1"/>
        <end position="28"/>
    </location>
</feature>
<feature type="binding site" evidence="12">
    <location>
        <position position="877"/>
    </location>
    <ligand>
        <name>ATP</name>
        <dbReference type="ChEBI" id="CHEBI:30616"/>
    </ligand>
</feature>
<dbReference type="SMART" id="SM00220">
    <property type="entry name" value="S_TKc"/>
    <property type="match status" value="1"/>
</dbReference>
<keyword evidence="6 12" id="KW-0547">Nucleotide-binding</keyword>
<evidence type="ECO:0000256" key="14">
    <source>
        <dbReference type="SAM" id="Phobius"/>
    </source>
</evidence>
<keyword evidence="3" id="KW-0808">Transferase</keyword>
<proteinExistence type="predicted"/>
<dbReference type="CDD" id="cd14066">
    <property type="entry name" value="STKc_IRAK"/>
    <property type="match status" value="1"/>
</dbReference>
<dbReference type="GO" id="GO:0005524">
    <property type="term" value="F:ATP binding"/>
    <property type="evidence" value="ECO:0007669"/>
    <property type="project" value="UniProtKB-UniRule"/>
</dbReference>
<keyword evidence="11" id="KW-0325">Glycoprotein</keyword>
<gene>
    <name evidence="17" type="ORF">DEO72_LG10g3948</name>
</gene>
<accession>A0A4D6NG15</accession>
<dbReference type="GO" id="GO:0004674">
    <property type="term" value="F:protein serine/threonine kinase activity"/>
    <property type="evidence" value="ECO:0007669"/>
    <property type="project" value="UniProtKB-KW"/>
</dbReference>
<evidence type="ECO:0000256" key="12">
    <source>
        <dbReference type="PROSITE-ProRule" id="PRU10141"/>
    </source>
</evidence>
<evidence type="ECO:0000256" key="10">
    <source>
        <dbReference type="ARBA" id="ARBA00023136"/>
    </source>
</evidence>
<dbReference type="InterPro" id="IPR017441">
    <property type="entry name" value="Protein_kinase_ATP_BS"/>
</dbReference>
<dbReference type="Gene3D" id="3.30.200.20">
    <property type="entry name" value="Phosphorylase Kinase, domain 1"/>
    <property type="match status" value="1"/>
</dbReference>
<sequence>MDTTCTQTALRTILLFFLMCCLSFLSTADDIYHPTDLFSVSCGSSTNFSTLDTRNWTTDIHFLSPTHLSVSAPSLTPSTIQGPYTHARLSHSPFSYSFPVTPGPKFIRLFFSSTSYQDFPRPLASFSVKTGPYTLLQHFNASLNADADDDPSHPDILFREYCINLQADIHFLSPPHLSVSAPSLTPSPIQGPYTHARLSHSPFSYSFPVTPGPKFIRLFFSSTSYQDFPRPLASFSVKTGPYTLLQHFNASLNADADDDPSHPDILFREYCINLQAGENLNITFIPPTTDSYAFINGIEIVSLPPYLYYTDPDPVSYTHLDVYKRQAVAHPPTSPLSTLAIGLQTSTSSLHPTSQFLLLHSHHLPSRVPTPMLVSLTLLSLTHSLSHQAPNIHFLSPTHLSVSAPSLTPSTIQGPYTHARLSHSPFTYSFPVTPGPKFIRLFFYSTSYQDFPRPLASFSVKTGPYTLLQHFNASLNADADDDPSHPDILFREYCINLQDGENLNITFIPTTTDSYAFINGIEIVSMPPYLYYTDPDHSPEQPQYVGTTTPYIIQNKFALETMFRLVASGIEIPSSGDTGMLRTWEPDFKYVTTPHTQSVDYGKTNTLTFITTYNYTAPDQVYRTVRNMGLNGSINMGFNLTWQLPVDSGFTYMLRLHFCQLDPTVNYAGDLIFNIIIADQLASNRADVLVWTDNHKGVPVVKDYVVFIQGNLNKTNLSVKLHPRPTSRIKDAVLNAIEVFKISDPTGSLAGQNPNPPPQKPKVPLNISNNKSSLITKSREAIVGAVAGVLLLSFTVVFFIIKCKKNIAVDSGSSKKGRTSRGGGLSSLPTNLCRYFSIAEIMAATNNFDEQMVVGVGGFGNVYKGYVDEGSVPVAIKRLKPGSQQGMQEFMNEIEMLSQLRHLHLVSLIGYCYENGEMILIYDFMERGTLRDHLYGSDNESLSWKQRVQICVGAARGLHYLHTGGKHVIIHRDVKSTNILLDEKWVAKVSDFGLSRIGPTSSSMTHVSTQVKGSIGYLDPEYYKRQRLSEKSDVYSFGVVLLEVLCGRQPLLRMVEKQQVSLVDWAKHRYEKGCLGEIVDPALKGQITPQCLQKFGEVALTCLLEDGTERPSMNDIVGMLELVLQLQEDSAMMETSGGYEDSEDMFSSSYNSVELTDYSNTTGNTEDSYGSKQSDRLLSDNVFSEIRDPKGR</sequence>
<dbReference type="FunFam" id="3.30.200.20:FF:000039">
    <property type="entry name" value="receptor-like protein kinase FERONIA"/>
    <property type="match status" value="1"/>
</dbReference>
<evidence type="ECO:0000313" key="17">
    <source>
        <dbReference type="EMBL" id="QCE12700.1"/>
    </source>
</evidence>
<evidence type="ECO:0000256" key="11">
    <source>
        <dbReference type="ARBA" id="ARBA00023180"/>
    </source>
</evidence>
<evidence type="ECO:0000256" key="15">
    <source>
        <dbReference type="SAM" id="SignalP"/>
    </source>
</evidence>
<dbReference type="FunFam" id="2.60.120.430:FF:000007">
    <property type="entry name" value="FERONIA receptor-like kinase"/>
    <property type="match status" value="1"/>
</dbReference>
<keyword evidence="9 14" id="KW-1133">Transmembrane helix</keyword>
<dbReference type="Gene3D" id="1.10.510.10">
    <property type="entry name" value="Transferase(Phosphotransferase) domain 1"/>
    <property type="match status" value="1"/>
</dbReference>
<evidence type="ECO:0000256" key="1">
    <source>
        <dbReference type="ARBA" id="ARBA00004479"/>
    </source>
</evidence>
<evidence type="ECO:0000256" key="13">
    <source>
        <dbReference type="SAM" id="MobiDB-lite"/>
    </source>
</evidence>
<evidence type="ECO:0000256" key="4">
    <source>
        <dbReference type="ARBA" id="ARBA00022692"/>
    </source>
</evidence>
<dbReference type="Pfam" id="PF07714">
    <property type="entry name" value="PK_Tyr_Ser-Thr"/>
    <property type="match status" value="1"/>
</dbReference>
<dbReference type="Pfam" id="PF12819">
    <property type="entry name" value="Malectin_like"/>
    <property type="match status" value="2"/>
</dbReference>
<dbReference type="FunFam" id="1.10.510.10:FF:000252">
    <property type="entry name" value="Receptor-like protein kinase FERONIA"/>
    <property type="match status" value="1"/>
</dbReference>
<dbReference type="FunFam" id="2.60.120.430:FF:000003">
    <property type="entry name" value="FERONIA receptor-like kinase"/>
    <property type="match status" value="3"/>
</dbReference>
<dbReference type="Gene3D" id="2.60.120.430">
    <property type="entry name" value="Galactose-binding lectin"/>
    <property type="match status" value="4"/>
</dbReference>
<dbReference type="PANTHER" id="PTHR34590">
    <property type="entry name" value="OS03G0124300 PROTEIN-RELATED"/>
    <property type="match status" value="1"/>
</dbReference>
<feature type="transmembrane region" description="Helical" evidence="14">
    <location>
        <begin position="781"/>
        <end position="801"/>
    </location>
</feature>
<keyword evidence="10 14" id="KW-0472">Membrane</keyword>
<evidence type="ECO:0000256" key="6">
    <source>
        <dbReference type="ARBA" id="ARBA00022741"/>
    </source>
</evidence>
<reference evidence="17 18" key="1">
    <citation type="submission" date="2019-04" db="EMBL/GenBank/DDBJ databases">
        <title>An improved genome assembly and genetic linkage map for asparagus bean, Vigna unguiculata ssp. sesquipedialis.</title>
        <authorList>
            <person name="Xia Q."/>
            <person name="Zhang R."/>
            <person name="Dong Y."/>
        </authorList>
    </citation>
    <scope>NUCLEOTIDE SEQUENCE [LARGE SCALE GENOMIC DNA]</scope>
    <source>
        <tissue evidence="17">Leaf</tissue>
    </source>
</reference>
<evidence type="ECO:0000259" key="16">
    <source>
        <dbReference type="PROSITE" id="PS50011"/>
    </source>
</evidence>
<evidence type="ECO:0000256" key="8">
    <source>
        <dbReference type="ARBA" id="ARBA00022840"/>
    </source>
</evidence>
<evidence type="ECO:0000256" key="7">
    <source>
        <dbReference type="ARBA" id="ARBA00022777"/>
    </source>
</evidence>
<dbReference type="InterPro" id="IPR045272">
    <property type="entry name" value="ANXUR1/2-like"/>
</dbReference>
<dbReference type="InterPro" id="IPR000719">
    <property type="entry name" value="Prot_kinase_dom"/>
</dbReference>
<dbReference type="EMBL" id="CP039354">
    <property type="protein sequence ID" value="QCE12700.1"/>
    <property type="molecule type" value="Genomic_DNA"/>
</dbReference>
<dbReference type="PROSITE" id="PS00108">
    <property type="entry name" value="PROTEIN_KINASE_ST"/>
    <property type="match status" value="1"/>
</dbReference>
<evidence type="ECO:0000313" key="18">
    <source>
        <dbReference type="Proteomes" id="UP000501690"/>
    </source>
</evidence>
<organism evidence="17 18">
    <name type="scientific">Vigna unguiculata</name>
    <name type="common">Cowpea</name>
    <dbReference type="NCBI Taxonomy" id="3917"/>
    <lineage>
        <taxon>Eukaryota</taxon>
        <taxon>Viridiplantae</taxon>
        <taxon>Streptophyta</taxon>
        <taxon>Embryophyta</taxon>
        <taxon>Tracheophyta</taxon>
        <taxon>Spermatophyta</taxon>
        <taxon>Magnoliopsida</taxon>
        <taxon>eudicotyledons</taxon>
        <taxon>Gunneridae</taxon>
        <taxon>Pentapetalae</taxon>
        <taxon>rosids</taxon>
        <taxon>fabids</taxon>
        <taxon>Fabales</taxon>
        <taxon>Fabaceae</taxon>
        <taxon>Papilionoideae</taxon>
        <taxon>50 kb inversion clade</taxon>
        <taxon>NPAAA clade</taxon>
        <taxon>indigoferoid/millettioid clade</taxon>
        <taxon>Phaseoleae</taxon>
        <taxon>Vigna</taxon>
    </lineage>
</organism>
<evidence type="ECO:0000256" key="2">
    <source>
        <dbReference type="ARBA" id="ARBA00022527"/>
    </source>
</evidence>
<feature type="domain" description="Protein kinase" evidence="16">
    <location>
        <begin position="848"/>
        <end position="1124"/>
    </location>
</feature>
<dbReference type="InterPro" id="IPR008271">
    <property type="entry name" value="Ser/Thr_kinase_AS"/>
</dbReference>
<keyword evidence="8 12" id="KW-0067">ATP-binding</keyword>
<feature type="chain" id="PRO_5020025082" evidence="15">
    <location>
        <begin position="29"/>
        <end position="1192"/>
    </location>
</feature>
<dbReference type="GO" id="GO:0010038">
    <property type="term" value="P:response to metal ion"/>
    <property type="evidence" value="ECO:0007669"/>
    <property type="project" value="UniProtKB-ARBA"/>
</dbReference>
<name>A0A4D6NG15_VIGUN</name>
<evidence type="ECO:0000256" key="9">
    <source>
        <dbReference type="ARBA" id="ARBA00022989"/>
    </source>
</evidence>
<keyword evidence="4 14" id="KW-0812">Transmembrane</keyword>
<dbReference type="GO" id="GO:0016020">
    <property type="term" value="C:membrane"/>
    <property type="evidence" value="ECO:0007669"/>
    <property type="project" value="UniProtKB-SubCell"/>
</dbReference>
<keyword evidence="7 17" id="KW-0418">Kinase</keyword>
<dbReference type="AlphaFoldDB" id="A0A4D6NG15"/>
<dbReference type="PROSITE" id="PS50011">
    <property type="entry name" value="PROTEIN_KINASE_DOM"/>
    <property type="match status" value="1"/>
</dbReference>
<keyword evidence="2" id="KW-0723">Serine/threonine-protein kinase</keyword>
<evidence type="ECO:0000256" key="5">
    <source>
        <dbReference type="ARBA" id="ARBA00022729"/>
    </source>
</evidence>
<keyword evidence="18" id="KW-1185">Reference proteome</keyword>